<dbReference type="Proteomes" id="UP000186817">
    <property type="component" value="Unassembled WGS sequence"/>
</dbReference>
<name>A0A1Q9BXF9_SYMMI</name>
<feature type="region of interest" description="Disordered" evidence="1">
    <location>
        <begin position="145"/>
        <end position="185"/>
    </location>
</feature>
<evidence type="ECO:0000313" key="3">
    <source>
        <dbReference type="Proteomes" id="UP000186817"/>
    </source>
</evidence>
<evidence type="ECO:0000313" key="2">
    <source>
        <dbReference type="EMBL" id="OLP75377.1"/>
    </source>
</evidence>
<comment type="caution">
    <text evidence="2">The sequence shown here is derived from an EMBL/GenBank/DDBJ whole genome shotgun (WGS) entry which is preliminary data.</text>
</comment>
<sequence length="272" mass="31196">MSVARQTTAEMDWCRVVGPRGLCGPLDEMQRFPTSNLRAWSSGDNVSICRELSRSQLRVWSSFSNQTVSSSHCWLVRRSDHGRIGPRSCLQILRKQFFSNEMCPAKQRVHNHKALLWLMPASSLPPKQFGLPTFPHEASAVTKGPLVANPADLPGEEDEDEDDDMEQEEHQASLRPGTFSNFKDEHTDDAHSMEQQEVMLAVMWWCASFVAFYDVYYDIPEFTKAHYGLRPGEAPFFRFQASAMAWGLRRGRLDMNRFSCDRFTALKHQNFI</sequence>
<dbReference type="EMBL" id="LSRX01002533">
    <property type="protein sequence ID" value="OLP75377.1"/>
    <property type="molecule type" value="Genomic_DNA"/>
</dbReference>
<keyword evidence="3" id="KW-1185">Reference proteome</keyword>
<feature type="non-terminal residue" evidence="2">
    <location>
        <position position="272"/>
    </location>
</feature>
<gene>
    <name evidence="2" type="ORF">AK812_SmicGene44836</name>
</gene>
<evidence type="ECO:0000256" key="1">
    <source>
        <dbReference type="SAM" id="MobiDB-lite"/>
    </source>
</evidence>
<protein>
    <submittedName>
        <fullName evidence="2">Uncharacterized protein</fullName>
    </submittedName>
</protein>
<dbReference type="AlphaFoldDB" id="A0A1Q9BXF9"/>
<feature type="compositionally biased region" description="Acidic residues" evidence="1">
    <location>
        <begin position="154"/>
        <end position="167"/>
    </location>
</feature>
<organism evidence="2 3">
    <name type="scientific">Symbiodinium microadriaticum</name>
    <name type="common">Dinoflagellate</name>
    <name type="synonym">Zooxanthella microadriatica</name>
    <dbReference type="NCBI Taxonomy" id="2951"/>
    <lineage>
        <taxon>Eukaryota</taxon>
        <taxon>Sar</taxon>
        <taxon>Alveolata</taxon>
        <taxon>Dinophyceae</taxon>
        <taxon>Suessiales</taxon>
        <taxon>Symbiodiniaceae</taxon>
        <taxon>Symbiodinium</taxon>
    </lineage>
</organism>
<reference evidence="2 3" key="1">
    <citation type="submission" date="2016-02" db="EMBL/GenBank/DDBJ databases">
        <title>Genome analysis of coral dinoflagellate symbionts highlights evolutionary adaptations to a symbiotic lifestyle.</title>
        <authorList>
            <person name="Aranda M."/>
            <person name="Li Y."/>
            <person name="Liew Y.J."/>
            <person name="Baumgarten S."/>
            <person name="Simakov O."/>
            <person name="Wilson M."/>
            <person name="Piel J."/>
            <person name="Ashoor H."/>
            <person name="Bougouffa S."/>
            <person name="Bajic V.B."/>
            <person name="Ryu T."/>
            <person name="Ravasi T."/>
            <person name="Bayer T."/>
            <person name="Micklem G."/>
            <person name="Kim H."/>
            <person name="Bhak J."/>
            <person name="Lajeunesse T.C."/>
            <person name="Voolstra C.R."/>
        </authorList>
    </citation>
    <scope>NUCLEOTIDE SEQUENCE [LARGE SCALE GENOMIC DNA]</scope>
    <source>
        <strain evidence="2 3">CCMP2467</strain>
    </source>
</reference>
<accession>A0A1Q9BXF9</accession>
<proteinExistence type="predicted"/>
<dbReference type="OrthoDB" id="10508212at2759"/>